<evidence type="ECO:0000256" key="1">
    <source>
        <dbReference type="SAM" id="Phobius"/>
    </source>
</evidence>
<gene>
    <name evidence="2" type="ORF">C7389_11778</name>
</gene>
<keyword evidence="1" id="KW-0472">Membrane</keyword>
<feature type="transmembrane region" description="Helical" evidence="1">
    <location>
        <begin position="7"/>
        <end position="28"/>
    </location>
</feature>
<dbReference type="EMBL" id="SNVV01000017">
    <property type="protein sequence ID" value="TDN47962.1"/>
    <property type="molecule type" value="Genomic_DNA"/>
</dbReference>
<protein>
    <submittedName>
        <fullName evidence="2">Uncharacterized protein DUF2798</fullName>
    </submittedName>
</protein>
<reference evidence="2 3" key="1">
    <citation type="submission" date="2019-03" db="EMBL/GenBank/DDBJ databases">
        <title>Genomic Encyclopedia of Type Strains, Phase IV (KMG-IV): sequencing the most valuable type-strain genomes for metagenomic binning, comparative biology and taxonomic classification.</title>
        <authorList>
            <person name="Goeker M."/>
        </authorList>
    </citation>
    <scope>NUCLEOTIDE SEQUENCE [LARGE SCALE GENOMIC DNA]</scope>
    <source>
        <strain evidence="2 3">DSM 12121</strain>
    </source>
</reference>
<proteinExistence type="predicted"/>
<comment type="caution">
    <text evidence="2">The sequence shown here is derived from an EMBL/GenBank/DDBJ whole genome shotgun (WGS) entry which is preliminary data.</text>
</comment>
<evidence type="ECO:0000313" key="3">
    <source>
        <dbReference type="Proteomes" id="UP000295129"/>
    </source>
</evidence>
<dbReference type="Proteomes" id="UP000295129">
    <property type="component" value="Unassembled WGS sequence"/>
</dbReference>
<dbReference type="Pfam" id="PF11391">
    <property type="entry name" value="DUF2798"/>
    <property type="match status" value="1"/>
</dbReference>
<name>A0A4V6PQJ2_9RHOO</name>
<accession>A0A4V6PQJ2</accession>
<dbReference type="RefSeq" id="WP_133593954.1">
    <property type="nucleotide sequence ID" value="NZ_SNVV01000017.1"/>
</dbReference>
<keyword evidence="1" id="KW-1133">Transmembrane helix</keyword>
<dbReference type="AlphaFoldDB" id="A0A4V6PQJ2"/>
<dbReference type="OrthoDB" id="8481133at2"/>
<keyword evidence="3" id="KW-1185">Reference proteome</keyword>
<evidence type="ECO:0000313" key="2">
    <source>
        <dbReference type="EMBL" id="TDN47962.1"/>
    </source>
</evidence>
<sequence>MRLKPHHVMPVMMSAIMAFVMTAVITLLNLGLTPDFLTRWMHAFLLAWPIAAVAAFFAIPLAQRATRFITAFGSD</sequence>
<dbReference type="InterPro" id="IPR021529">
    <property type="entry name" value="DUF2798"/>
</dbReference>
<feature type="transmembrane region" description="Helical" evidence="1">
    <location>
        <begin position="40"/>
        <end position="62"/>
    </location>
</feature>
<organism evidence="2 3">
    <name type="scientific">Azoarcus indigens</name>
    <dbReference type="NCBI Taxonomy" id="29545"/>
    <lineage>
        <taxon>Bacteria</taxon>
        <taxon>Pseudomonadati</taxon>
        <taxon>Pseudomonadota</taxon>
        <taxon>Betaproteobacteria</taxon>
        <taxon>Rhodocyclales</taxon>
        <taxon>Zoogloeaceae</taxon>
        <taxon>Azoarcus</taxon>
    </lineage>
</organism>
<keyword evidence="1" id="KW-0812">Transmembrane</keyword>